<evidence type="ECO:0000313" key="3">
    <source>
        <dbReference type="Proteomes" id="UP001221757"/>
    </source>
</evidence>
<name>A0AAD7CX22_MYCRO</name>
<gene>
    <name evidence="2" type="ORF">B0H17DRAFT_1251658</name>
</gene>
<accession>A0AAD7CX22</accession>
<proteinExistence type="predicted"/>
<dbReference type="EMBL" id="JARKIE010000201">
    <property type="protein sequence ID" value="KAJ7667363.1"/>
    <property type="molecule type" value="Genomic_DNA"/>
</dbReference>
<feature type="region of interest" description="Disordered" evidence="1">
    <location>
        <begin position="165"/>
        <end position="258"/>
    </location>
</feature>
<evidence type="ECO:0000313" key="2">
    <source>
        <dbReference type="EMBL" id="KAJ7667363.1"/>
    </source>
</evidence>
<organism evidence="2 3">
    <name type="scientific">Mycena rosella</name>
    <name type="common">Pink bonnet</name>
    <name type="synonym">Agaricus rosellus</name>
    <dbReference type="NCBI Taxonomy" id="1033263"/>
    <lineage>
        <taxon>Eukaryota</taxon>
        <taxon>Fungi</taxon>
        <taxon>Dikarya</taxon>
        <taxon>Basidiomycota</taxon>
        <taxon>Agaricomycotina</taxon>
        <taxon>Agaricomycetes</taxon>
        <taxon>Agaricomycetidae</taxon>
        <taxon>Agaricales</taxon>
        <taxon>Marasmiineae</taxon>
        <taxon>Mycenaceae</taxon>
        <taxon>Mycena</taxon>
    </lineage>
</organism>
<evidence type="ECO:0000256" key="1">
    <source>
        <dbReference type="SAM" id="MobiDB-lite"/>
    </source>
</evidence>
<sequence length="855" mass="94339">MSTLYVPLPSDIASSILAALSAPGAIVDPSLEDLRARLASTLNSASHSPAVQAPSTAVASNTSTFATLALPPRRRVAPLPIRRRYGRFASEPLDAQRWQSIALDETVPDCVHMPLSFPTRTLLATPQQHYAGVFTRDSVASAASSATLYERSFGARPLLSPLQLPTATAPSKRSAPDLSESDSESELARQAKRPKLYIRIPAGMGRAVSQSNEQQESDEESAGDVDNAQAAPAHRRRRRKGPRKKCVRKGDAQPAGIDADIGHVACPAYANCAECSGGAEGAGASEAEVDAPEEQVLSNKAQRGRKPKNVGWKFDPEGGPLLTIRAGQLLGRLLGILTTAGRKDLEDFLQPLPVKHLQAPSTLDAVIERIQYLHVGMKQYDLSYMLALVQLCLHVHSTKHEAVLKLLPKVTGEALVTMFAERGVARKTFLDWVSAGQRLTILCAAGTMFLLPIIAALDLRTYITRTCTEEDIISAANALREVKHGQWLPLVRRLMIPLRHLSQLPIWERNNLNLHFNIPKRNGEDSQSMQYTFSDTKNLDKLFDAIETNYPKLPARSVEWDSPSIGPWLPYPMTDHLLSANTITTPLVLGKAKLPFKKKNRNTWTENQRAKAAMAPLNELHAGGKVKPGKYVEINTSILEDKPLYIRDANGKLLSLALRVPEHIKKAIEDAILHIQAAMPGEFKDEDSRRAMFKYLSCHYTWYARFAENGSGAPADVHPNNLRKEGEGRVNFTQRFPHQSKDILEHRHGFLLLAQAYENFFEFLRPKLAHLLPEDYESLSIYCDALPLGANSPAAPFGGFVINLNVCTWAHLDSGDKLLCLVIPFGNFKGGQLCMYEAGFCWDLQMGDRDVGFTF</sequence>
<dbReference type="Proteomes" id="UP001221757">
    <property type="component" value="Unassembled WGS sequence"/>
</dbReference>
<comment type="caution">
    <text evidence="2">The sequence shown here is derived from an EMBL/GenBank/DDBJ whole genome shotgun (WGS) entry which is preliminary data.</text>
</comment>
<dbReference type="AlphaFoldDB" id="A0AAD7CX22"/>
<dbReference type="Gene3D" id="3.60.130.30">
    <property type="match status" value="1"/>
</dbReference>
<feature type="region of interest" description="Disordered" evidence="1">
    <location>
        <begin position="280"/>
        <end position="312"/>
    </location>
</feature>
<keyword evidence="3" id="KW-1185">Reference proteome</keyword>
<reference evidence="2" key="1">
    <citation type="submission" date="2023-03" db="EMBL/GenBank/DDBJ databases">
        <title>Massive genome expansion in bonnet fungi (Mycena s.s.) driven by repeated elements and novel gene families across ecological guilds.</title>
        <authorList>
            <consortium name="Lawrence Berkeley National Laboratory"/>
            <person name="Harder C.B."/>
            <person name="Miyauchi S."/>
            <person name="Viragh M."/>
            <person name="Kuo A."/>
            <person name="Thoen E."/>
            <person name="Andreopoulos B."/>
            <person name="Lu D."/>
            <person name="Skrede I."/>
            <person name="Drula E."/>
            <person name="Henrissat B."/>
            <person name="Morin E."/>
            <person name="Kohler A."/>
            <person name="Barry K."/>
            <person name="LaButti K."/>
            <person name="Morin E."/>
            <person name="Salamov A."/>
            <person name="Lipzen A."/>
            <person name="Mereny Z."/>
            <person name="Hegedus B."/>
            <person name="Baldrian P."/>
            <person name="Stursova M."/>
            <person name="Weitz H."/>
            <person name="Taylor A."/>
            <person name="Grigoriev I.V."/>
            <person name="Nagy L.G."/>
            <person name="Martin F."/>
            <person name="Kauserud H."/>
        </authorList>
    </citation>
    <scope>NUCLEOTIDE SEQUENCE</scope>
    <source>
        <strain evidence="2">CBHHK067</strain>
    </source>
</reference>
<feature type="compositionally biased region" description="Basic residues" evidence="1">
    <location>
        <begin position="233"/>
        <end position="247"/>
    </location>
</feature>
<protein>
    <submittedName>
        <fullName evidence="2">Uncharacterized protein</fullName>
    </submittedName>
</protein>